<gene>
    <name evidence="2" type="ORF">PSM7751_01304</name>
</gene>
<organism evidence="2 3">
    <name type="scientific">Pseudooceanicola marinus</name>
    <dbReference type="NCBI Taxonomy" id="396013"/>
    <lineage>
        <taxon>Bacteria</taxon>
        <taxon>Pseudomonadati</taxon>
        <taxon>Pseudomonadota</taxon>
        <taxon>Alphaproteobacteria</taxon>
        <taxon>Rhodobacterales</taxon>
        <taxon>Paracoccaceae</taxon>
        <taxon>Pseudooceanicola</taxon>
    </lineage>
</organism>
<dbReference type="Proteomes" id="UP000193963">
    <property type="component" value="Unassembled WGS sequence"/>
</dbReference>
<dbReference type="AlphaFoldDB" id="A0A1X6YTV9"/>
<accession>A0A1X6YTV9</accession>
<keyword evidence="1" id="KW-0812">Transmembrane</keyword>
<proteinExistence type="predicted"/>
<dbReference type="EMBL" id="FWFN01000002">
    <property type="protein sequence ID" value="SLN30510.1"/>
    <property type="molecule type" value="Genomic_DNA"/>
</dbReference>
<keyword evidence="1" id="KW-0472">Membrane</keyword>
<protein>
    <submittedName>
        <fullName evidence="2">Uncharacterized protein</fullName>
    </submittedName>
</protein>
<dbReference type="RefSeq" id="WP_085887173.1">
    <property type="nucleotide sequence ID" value="NZ_FWFN01000002.1"/>
</dbReference>
<feature type="transmembrane region" description="Helical" evidence="1">
    <location>
        <begin position="6"/>
        <end position="24"/>
    </location>
</feature>
<feature type="transmembrane region" description="Helical" evidence="1">
    <location>
        <begin position="79"/>
        <end position="101"/>
    </location>
</feature>
<evidence type="ECO:0000256" key="1">
    <source>
        <dbReference type="SAM" id="Phobius"/>
    </source>
</evidence>
<evidence type="ECO:0000313" key="2">
    <source>
        <dbReference type="EMBL" id="SLN30510.1"/>
    </source>
</evidence>
<reference evidence="2 3" key="1">
    <citation type="submission" date="2017-03" db="EMBL/GenBank/DDBJ databases">
        <authorList>
            <person name="Afonso C.L."/>
            <person name="Miller P.J."/>
            <person name="Scott M.A."/>
            <person name="Spackman E."/>
            <person name="Goraichik I."/>
            <person name="Dimitrov K.M."/>
            <person name="Suarez D.L."/>
            <person name="Swayne D.E."/>
        </authorList>
    </citation>
    <scope>NUCLEOTIDE SEQUENCE [LARGE SCALE GENOMIC DNA]</scope>
    <source>
        <strain evidence="2 3">CECT 7751</strain>
    </source>
</reference>
<dbReference type="OrthoDB" id="7875141at2"/>
<keyword evidence="3" id="KW-1185">Reference proteome</keyword>
<evidence type="ECO:0000313" key="3">
    <source>
        <dbReference type="Proteomes" id="UP000193963"/>
    </source>
</evidence>
<keyword evidence="1" id="KW-1133">Transmembrane helix</keyword>
<name>A0A1X6YTV9_9RHOB</name>
<feature type="transmembrane region" description="Helical" evidence="1">
    <location>
        <begin position="31"/>
        <end position="50"/>
    </location>
</feature>
<sequence length="110" mass="11954">MTKDMLAILMVAIPLAAFGLSFFTRNRLAFWLLRIAGLTFAVSLSLMIIADNNCSGDLLNGLSNCAAGLTGPLNALAPILLLLFMSYLYFGPVILLVSLGLEIYTRVTRR</sequence>